<dbReference type="InterPro" id="IPR027417">
    <property type="entry name" value="P-loop_NTPase"/>
</dbReference>
<evidence type="ECO:0000313" key="3">
    <source>
        <dbReference type="EMBL" id="TKZ35526.1"/>
    </source>
</evidence>
<sequence length="529" mass="61983">MNDKLKDRINKIISLLSYGLYERKETVALTFLSVIAGKPVFLYGPPGTAKSFIAKRISYAFKDSKYFGYLMQRFSTPEDIFGPISLEELKNDKYVRKIKGYLPDSDFAFLDEIWKSTPAILNTLLTIINERIFKNGYEEIKVPLKGLISASNETPPPNQGLEALYDRFITRLTVYPLKNRDNFEKLLENTSLNPFVEIDEKLKITTEEWNKMSEEIGKIKISKIVFNIIHAIKLSIEKFNEDNKDIPIYISDRRWQNISYLMKTAAYLNDKKEVDIYETLLLDNCLWSLEEHIEAVKKIVENAIRISYNFKNSDLENWKNDFENLKSEFENTFFNLEKTYDTENIDDKLYIAKTLNVKIDEYGNNADTIIYIPLKNMNKKGYFYPLDQGRFITKKFRCSFNESEICSVEINSATLTNGIMSDKLSKNYEFFTKFEPKFYMRKNGLKKVEKEKKDNYLILIDSLTSKMENIILDSKNNFEKTKNESKNIFISEEKINIINDIFENHIEDLESEKLNAEKLKSEIINYATI</sequence>
<dbReference type="PANTHER" id="PTHR32204:SF0">
    <property type="entry name" value="ATPASE RAVA"/>
    <property type="match status" value="1"/>
</dbReference>
<feature type="domain" description="ATPase RavA-like AAA lid" evidence="1">
    <location>
        <begin position="225"/>
        <end position="300"/>
    </location>
</feature>
<dbReference type="Pfam" id="PF20030">
    <property type="entry name" value="bpMoxR"/>
    <property type="match status" value="1"/>
</dbReference>
<dbReference type="InterPro" id="IPR050513">
    <property type="entry name" value="RavA_ATPases"/>
</dbReference>
<dbReference type="PANTHER" id="PTHR32204">
    <property type="entry name" value="ATPASE RAVA"/>
    <property type="match status" value="1"/>
</dbReference>
<keyword evidence="4" id="KW-1185">Reference proteome</keyword>
<proteinExistence type="predicted"/>
<dbReference type="Pfam" id="PF17868">
    <property type="entry name" value="AAA_lid_8"/>
    <property type="match status" value="1"/>
</dbReference>
<gene>
    <name evidence="3" type="ORF">EZH24_04815</name>
</gene>
<dbReference type="InterPro" id="IPR041538">
    <property type="entry name" value="RavA-like_AAA_lid"/>
</dbReference>
<dbReference type="Proteomes" id="UP000310168">
    <property type="component" value="Unassembled WGS sequence"/>
</dbReference>
<feature type="domain" description="MoxR" evidence="2">
    <location>
        <begin position="8"/>
        <end position="211"/>
    </location>
</feature>
<evidence type="ECO:0000313" key="4">
    <source>
        <dbReference type="Proteomes" id="UP000310168"/>
    </source>
</evidence>
<dbReference type="EMBL" id="SJDU01000088">
    <property type="protein sequence ID" value="TKZ35526.1"/>
    <property type="molecule type" value="Genomic_DNA"/>
</dbReference>
<comment type="caution">
    <text evidence="3">The sequence shown here is derived from an EMBL/GenBank/DDBJ whole genome shotgun (WGS) entry which is preliminary data.</text>
</comment>
<dbReference type="RefSeq" id="WP_137997987.1">
    <property type="nucleotide sequence ID" value="NZ_SJDU01000088.1"/>
</dbReference>
<protein>
    <submittedName>
        <fullName evidence="3">Pyrrolo-quinoline quinone</fullName>
    </submittedName>
</protein>
<organism evidence="3 4">
    <name type="scientific">Brachyspira catarrhinii</name>
    <dbReference type="NCBI Taxonomy" id="2528966"/>
    <lineage>
        <taxon>Bacteria</taxon>
        <taxon>Pseudomonadati</taxon>
        <taxon>Spirochaetota</taxon>
        <taxon>Spirochaetia</taxon>
        <taxon>Brachyspirales</taxon>
        <taxon>Brachyspiraceae</taxon>
        <taxon>Brachyspira</taxon>
    </lineage>
</organism>
<evidence type="ECO:0000259" key="1">
    <source>
        <dbReference type="Pfam" id="PF17868"/>
    </source>
</evidence>
<dbReference type="SUPFAM" id="SSF52540">
    <property type="entry name" value="P-loop containing nucleoside triphosphate hydrolases"/>
    <property type="match status" value="1"/>
</dbReference>
<dbReference type="Gene3D" id="3.40.50.300">
    <property type="entry name" value="P-loop containing nucleotide triphosphate hydrolases"/>
    <property type="match status" value="1"/>
</dbReference>
<reference evidence="3 4" key="1">
    <citation type="journal article" date="2019" name="Anaerobe">
        <title>Brachyspira catarrhinii sp. nov., an anaerobic intestinal spirochaete isolated from vervet monkeys may have been misidentified as Brachyspira aalborgi in previous studies.</title>
        <authorList>
            <person name="Phillips N.D."/>
            <person name="La T."/>
            <person name="Hampson D.J."/>
        </authorList>
    </citation>
    <scope>NUCLEOTIDE SEQUENCE [LARGE SCALE GENOMIC DNA]</scope>
    <source>
        <strain evidence="3 4">Z12</strain>
    </source>
</reference>
<name>A0ABY2TRM0_9SPIR</name>
<dbReference type="CDD" id="cd00009">
    <property type="entry name" value="AAA"/>
    <property type="match status" value="1"/>
</dbReference>
<accession>A0ABY2TRM0</accession>
<dbReference type="InterPro" id="IPR045427">
    <property type="entry name" value="MoxR"/>
</dbReference>
<evidence type="ECO:0000259" key="2">
    <source>
        <dbReference type="Pfam" id="PF20030"/>
    </source>
</evidence>